<proteinExistence type="predicted"/>
<dbReference type="PANTHER" id="PTHR34070">
    <property type="entry name" value="ARMADILLO-TYPE FOLD"/>
    <property type="match status" value="1"/>
</dbReference>
<organism evidence="1 2">
    <name type="scientific">Undibacterium nitidum</name>
    <dbReference type="NCBI Taxonomy" id="2762298"/>
    <lineage>
        <taxon>Bacteria</taxon>
        <taxon>Pseudomonadati</taxon>
        <taxon>Pseudomonadota</taxon>
        <taxon>Betaproteobacteria</taxon>
        <taxon>Burkholderiales</taxon>
        <taxon>Oxalobacteraceae</taxon>
        <taxon>Undibacterium</taxon>
    </lineage>
</organism>
<comment type="caution">
    <text evidence="1">The sequence shown here is derived from an EMBL/GenBank/DDBJ whole genome shotgun (WGS) entry which is preliminary data.</text>
</comment>
<dbReference type="AlphaFoldDB" id="A0A923HQ54"/>
<dbReference type="SUPFAM" id="SSF48371">
    <property type="entry name" value="ARM repeat"/>
    <property type="match status" value="1"/>
</dbReference>
<dbReference type="EMBL" id="JACOFZ010000003">
    <property type="protein sequence ID" value="MBC3881991.1"/>
    <property type="molecule type" value="Genomic_DNA"/>
</dbReference>
<accession>A0A923HQ54</accession>
<reference evidence="1" key="1">
    <citation type="submission" date="2020-08" db="EMBL/GenBank/DDBJ databases">
        <title>Novel species isolated from subtropical streams in China.</title>
        <authorList>
            <person name="Lu H."/>
        </authorList>
    </citation>
    <scope>NUCLEOTIDE SEQUENCE</scope>
    <source>
        <strain evidence="1">LX22W</strain>
    </source>
</reference>
<dbReference type="RefSeq" id="WP_186916354.1">
    <property type="nucleotide sequence ID" value="NZ_JACOFZ010000003.1"/>
</dbReference>
<dbReference type="Gene3D" id="1.20.1660.10">
    <property type="entry name" value="Hypothetical protein (EF3068)"/>
    <property type="match status" value="1"/>
</dbReference>
<name>A0A923HQ54_9BURK</name>
<dbReference type="Gene3D" id="1.25.40.290">
    <property type="entry name" value="ARM repeat domains"/>
    <property type="match status" value="1"/>
</dbReference>
<dbReference type="InterPro" id="IPR016024">
    <property type="entry name" value="ARM-type_fold"/>
</dbReference>
<protein>
    <submittedName>
        <fullName evidence="1">DNA alkylation repair protein</fullName>
    </submittedName>
</protein>
<dbReference type="InterPro" id="IPR014825">
    <property type="entry name" value="DNA_alkylation"/>
</dbReference>
<evidence type="ECO:0000313" key="1">
    <source>
        <dbReference type="EMBL" id="MBC3881991.1"/>
    </source>
</evidence>
<dbReference type="Pfam" id="PF08713">
    <property type="entry name" value="DNA_alkylation"/>
    <property type="match status" value="1"/>
</dbReference>
<gene>
    <name evidence="1" type="ORF">H8K36_11430</name>
</gene>
<evidence type="ECO:0000313" key="2">
    <source>
        <dbReference type="Proteomes" id="UP000627446"/>
    </source>
</evidence>
<dbReference type="PANTHER" id="PTHR34070:SF1">
    <property type="entry name" value="DNA ALKYLATION REPAIR PROTEIN"/>
    <property type="match status" value="1"/>
</dbReference>
<dbReference type="Proteomes" id="UP000627446">
    <property type="component" value="Unassembled WGS sequence"/>
</dbReference>
<keyword evidence="2" id="KW-1185">Reference proteome</keyword>
<sequence length="226" mass="26569">MQAPDYFEQIQQSLIAHARPENMAGMEAYMLHQFSFLGIKTPERRALIKSLGQPMFTAEQVLQLAEALWGLRYREYHYVAIDTLARHRKVLQVEHVPQLLHLAQQRSWWDSVDGLNAVIGDILLPAKKRGQAAHDLMDQALQHDVMWVRRMVMTHQLGWRLDTDARRLATYAKSLAKEDDFFIRKAIGWAFRDYGRWNPTFVREFFTEYEKEFAKLSVREALKHLT</sequence>